<gene>
    <name evidence="1" type="ORF">GCM10010365_69880</name>
</gene>
<protein>
    <submittedName>
        <fullName evidence="1">Uncharacterized protein</fullName>
    </submittedName>
</protein>
<keyword evidence="2" id="KW-1185">Reference proteome</keyword>
<sequence>MSVTVFSVHAQTAREEAPSSFQWVIRVRGGAPVHVGGMFPRTDTPDELGPRFTLYEDQAGRKPLCSVARQTTGTSPHGGFAVTGPDGNVLGVLRPPARRSRWRPRYEMELPDGTRLVGRGGTIGAWALYVVLSPLTLIYNVASLVGGYGLDWHLPTRTAWRTEGGPGAGRAPLRFYGITDKYKVRTARLDPRVAYAQAVLHYWSS</sequence>
<reference evidence="1" key="1">
    <citation type="journal article" date="2014" name="Int. J. Syst. Evol. Microbiol.">
        <title>Complete genome sequence of Corynebacterium casei LMG S-19264T (=DSM 44701T), isolated from a smear-ripened cheese.</title>
        <authorList>
            <consortium name="US DOE Joint Genome Institute (JGI-PGF)"/>
            <person name="Walter F."/>
            <person name="Albersmeier A."/>
            <person name="Kalinowski J."/>
            <person name="Ruckert C."/>
        </authorList>
    </citation>
    <scope>NUCLEOTIDE SEQUENCE</scope>
    <source>
        <strain evidence="1">JCM 4815</strain>
    </source>
</reference>
<dbReference type="EMBL" id="BMVW01000022">
    <property type="protein sequence ID" value="GGZ39163.1"/>
    <property type="molecule type" value="Genomic_DNA"/>
</dbReference>
<dbReference type="AlphaFoldDB" id="A0A918QBJ3"/>
<accession>A0A918QBJ3</accession>
<evidence type="ECO:0000313" key="2">
    <source>
        <dbReference type="Proteomes" id="UP000622166"/>
    </source>
</evidence>
<comment type="caution">
    <text evidence="1">The sequence shown here is derived from an EMBL/GenBank/DDBJ whole genome shotgun (WGS) entry which is preliminary data.</text>
</comment>
<name>A0A918QBJ3_9ACTN</name>
<proteinExistence type="predicted"/>
<organism evidence="1 2">
    <name type="scientific">Streptomyces poonensis</name>
    <dbReference type="NCBI Taxonomy" id="68255"/>
    <lineage>
        <taxon>Bacteria</taxon>
        <taxon>Bacillati</taxon>
        <taxon>Actinomycetota</taxon>
        <taxon>Actinomycetes</taxon>
        <taxon>Kitasatosporales</taxon>
        <taxon>Streptomycetaceae</taxon>
        <taxon>Streptomyces</taxon>
    </lineage>
</organism>
<reference evidence="1" key="2">
    <citation type="submission" date="2020-09" db="EMBL/GenBank/DDBJ databases">
        <authorList>
            <person name="Sun Q."/>
            <person name="Ohkuma M."/>
        </authorList>
    </citation>
    <scope>NUCLEOTIDE SEQUENCE</scope>
    <source>
        <strain evidence="1">JCM 4815</strain>
    </source>
</reference>
<dbReference type="Proteomes" id="UP000622166">
    <property type="component" value="Unassembled WGS sequence"/>
</dbReference>
<evidence type="ECO:0000313" key="1">
    <source>
        <dbReference type="EMBL" id="GGZ39163.1"/>
    </source>
</evidence>